<accession>A0A455T3D8</accession>
<feature type="transmembrane region" description="Helical" evidence="1">
    <location>
        <begin position="65"/>
        <end position="82"/>
    </location>
</feature>
<reference evidence="2" key="1">
    <citation type="submission" date="2018-12" db="EMBL/GenBank/DDBJ databases">
        <title>Novel natural products biosynthetic potential of the class Ktedonobacteria.</title>
        <authorList>
            <person name="Zheng Y."/>
            <person name="Saitou A."/>
            <person name="Wang C.M."/>
            <person name="Toyoda A."/>
            <person name="Minakuchi Y."/>
            <person name="Sekiguchi Y."/>
            <person name="Ueda K."/>
            <person name="Takano H."/>
            <person name="Sakai Y."/>
            <person name="Yokota A."/>
            <person name="Yabe S."/>
        </authorList>
    </citation>
    <scope>NUCLEOTIDE SEQUENCE</scope>
    <source>
        <strain evidence="2">A3-2</strain>
    </source>
</reference>
<feature type="transmembrane region" description="Helical" evidence="1">
    <location>
        <begin position="210"/>
        <end position="233"/>
    </location>
</feature>
<dbReference type="InterPro" id="IPR000801">
    <property type="entry name" value="Esterase-like"/>
</dbReference>
<feature type="transmembrane region" description="Helical" evidence="1">
    <location>
        <begin position="21"/>
        <end position="45"/>
    </location>
</feature>
<protein>
    <recommendedName>
        <fullName evidence="3">Esterase</fullName>
    </recommendedName>
</protein>
<dbReference type="AlphaFoldDB" id="A0A455T3D8"/>
<dbReference type="InterPro" id="IPR050583">
    <property type="entry name" value="Mycobacterial_A85_antigen"/>
</dbReference>
<dbReference type="Pfam" id="PF00756">
    <property type="entry name" value="Esterase"/>
    <property type="match status" value="1"/>
</dbReference>
<gene>
    <name evidence="2" type="ORF">KTA_20000</name>
</gene>
<evidence type="ECO:0008006" key="3">
    <source>
        <dbReference type="Google" id="ProtNLM"/>
    </source>
</evidence>
<organism evidence="2">
    <name type="scientific">Thermogemmatispora argillosa</name>
    <dbReference type="NCBI Taxonomy" id="2045280"/>
    <lineage>
        <taxon>Bacteria</taxon>
        <taxon>Bacillati</taxon>
        <taxon>Chloroflexota</taxon>
        <taxon>Ktedonobacteria</taxon>
        <taxon>Thermogemmatisporales</taxon>
        <taxon>Thermogemmatisporaceae</taxon>
        <taxon>Thermogemmatispora</taxon>
    </lineage>
</organism>
<feature type="transmembrane region" description="Helical" evidence="1">
    <location>
        <begin position="127"/>
        <end position="149"/>
    </location>
</feature>
<dbReference type="PANTHER" id="PTHR48098:SF1">
    <property type="entry name" value="DIACYLGLYCEROL ACYLTRANSFERASE_MYCOLYLTRANSFERASE AG85A"/>
    <property type="match status" value="1"/>
</dbReference>
<evidence type="ECO:0000256" key="1">
    <source>
        <dbReference type="SAM" id="Phobius"/>
    </source>
</evidence>
<dbReference type="GO" id="GO:0016747">
    <property type="term" value="F:acyltransferase activity, transferring groups other than amino-acyl groups"/>
    <property type="evidence" value="ECO:0007669"/>
    <property type="project" value="TreeGrafter"/>
</dbReference>
<name>A0A455T3D8_9CHLR</name>
<keyword evidence="1" id="KW-0472">Membrane</keyword>
<dbReference type="InterPro" id="IPR029058">
    <property type="entry name" value="AB_hydrolase_fold"/>
</dbReference>
<dbReference type="EMBL" id="AP019377">
    <property type="protein sequence ID" value="BBH93801.1"/>
    <property type="molecule type" value="Genomic_DNA"/>
</dbReference>
<keyword evidence="1" id="KW-0812">Transmembrane</keyword>
<keyword evidence="1" id="KW-1133">Transmembrane helix</keyword>
<proteinExistence type="predicted"/>
<feature type="transmembrane region" description="Helical" evidence="1">
    <location>
        <begin position="89"/>
        <end position="107"/>
    </location>
</feature>
<sequence length="510" mass="55033">MKKNIWQPSGLTADKRPRRSLRAFVPSLLSFVGALLGGALLIIGLTPGLSALLIALGLDVQRTQMVTALFCCAGAGLCGGLIGRRLAGALPASLLLFWSIYLQDFIASELQPVHDPGGQLEPLNVGALIHTVLMLLALALLAAFAGCALGEALARALFDPVVQLWQLLRSRQRLAALEQTAPQPQPGLALSAASPPVEQQARSLALIRSWLLAALLVASLILASGSGDLFLFAPDTGIHTPPVIRTASGHPSKGTVVKDSFASPALHGQRRSFLVYLPPSYNTPAGQQRRYPVLYLLHGSPGKMVDWITGGKAEQSADTLIDLGKIPELIMVFPDGNGRPGATSEWGNSGDGKQLLENYVAIDLVHYIDSHYRTIPAPADRAIGGNSMGGFGATNIAIHHPDVFGFVISLGGYYRAEGPIWGSNPAYRRANSPLYTIASNRRSQQLAFFLGAATRDQPYYSDTLQFAQVLKQHHVRYTLDIEKGYHSWHVWETQLYHALLWLHWGQASSS</sequence>
<dbReference type="SUPFAM" id="SSF53474">
    <property type="entry name" value="alpha/beta-Hydrolases"/>
    <property type="match status" value="1"/>
</dbReference>
<dbReference type="PANTHER" id="PTHR48098">
    <property type="entry name" value="ENTEROCHELIN ESTERASE-RELATED"/>
    <property type="match status" value="1"/>
</dbReference>
<dbReference type="Gene3D" id="3.40.50.1820">
    <property type="entry name" value="alpha/beta hydrolase"/>
    <property type="match status" value="1"/>
</dbReference>
<evidence type="ECO:0000313" key="2">
    <source>
        <dbReference type="EMBL" id="BBH93801.1"/>
    </source>
</evidence>